<evidence type="ECO:0000313" key="8">
    <source>
        <dbReference type="EMBL" id="MBD8869414.1"/>
    </source>
</evidence>
<keyword evidence="3 6" id="KW-0812">Transmembrane</keyword>
<proteinExistence type="inferred from homology"/>
<evidence type="ECO:0000256" key="4">
    <source>
        <dbReference type="ARBA" id="ARBA00022989"/>
    </source>
</evidence>
<dbReference type="AlphaFoldDB" id="A0A927Q1F9"/>
<dbReference type="CDD" id="cd06662">
    <property type="entry name" value="SURF1"/>
    <property type="match status" value="1"/>
</dbReference>
<organism evidence="8 9">
    <name type="scientific">Nocardioides donggukensis</name>
    <dbReference type="NCBI Taxonomy" id="2774019"/>
    <lineage>
        <taxon>Bacteria</taxon>
        <taxon>Bacillati</taxon>
        <taxon>Actinomycetota</taxon>
        <taxon>Actinomycetes</taxon>
        <taxon>Propionibacteriales</taxon>
        <taxon>Nocardioidaceae</taxon>
        <taxon>Nocardioides</taxon>
    </lineage>
</organism>
<reference evidence="8" key="1">
    <citation type="submission" date="2020-09" db="EMBL/GenBank/DDBJ databases">
        <title>Nocardioides sp. strain MJB4 16S ribosomal RNA gene Genome sequencing and assembly.</title>
        <authorList>
            <person name="Kim I."/>
        </authorList>
    </citation>
    <scope>NUCLEOTIDE SEQUENCE</scope>
    <source>
        <strain evidence="8">MJB4</strain>
    </source>
</reference>
<accession>A0A927Q1F9</accession>
<evidence type="ECO:0000256" key="2">
    <source>
        <dbReference type="ARBA" id="ARBA00007165"/>
    </source>
</evidence>
<comment type="subcellular location">
    <subcellularLocation>
        <location evidence="6">Cell membrane</location>
        <topology evidence="6">Multi-pass membrane protein</topology>
    </subcellularLocation>
    <subcellularLocation>
        <location evidence="1">Membrane</location>
    </subcellularLocation>
</comment>
<evidence type="ECO:0000256" key="3">
    <source>
        <dbReference type="ARBA" id="ARBA00022692"/>
    </source>
</evidence>
<protein>
    <recommendedName>
        <fullName evidence="6">SURF1-like protein</fullName>
    </recommendedName>
</protein>
<keyword evidence="4 6" id="KW-1133">Transmembrane helix</keyword>
<name>A0A927Q1F9_9ACTN</name>
<dbReference type="Pfam" id="PF02104">
    <property type="entry name" value="SURF1"/>
    <property type="match status" value="1"/>
</dbReference>
<dbReference type="Proteomes" id="UP000616839">
    <property type="component" value="Unassembled WGS sequence"/>
</dbReference>
<dbReference type="RefSeq" id="WP_192142085.1">
    <property type="nucleotide sequence ID" value="NZ_JACYXZ010000002.1"/>
</dbReference>
<evidence type="ECO:0000256" key="7">
    <source>
        <dbReference type="SAM" id="MobiDB-lite"/>
    </source>
</evidence>
<dbReference type="InterPro" id="IPR045214">
    <property type="entry name" value="Surf1/Surf4"/>
</dbReference>
<evidence type="ECO:0000256" key="1">
    <source>
        <dbReference type="ARBA" id="ARBA00004370"/>
    </source>
</evidence>
<keyword evidence="6" id="KW-1003">Cell membrane</keyword>
<gene>
    <name evidence="8" type="ORF">IE331_07245</name>
</gene>
<sequence length="262" mass="28713">MRSASFLLSRRWIVFGAVVVLLAWLAWLLGQWQFHRLDDRQDRNAIVERNTAADPVPVAEVLSLDEGVDREDQWRRVTATGRYDASRTVVVRYRTRDGASGIDVVVPLLTDDGPALLVDRGWLATENSGTSPDEVPAPPPGPVTVTGWVRADATGDAVKVTDASTRAISSTAISEALDLATYRGFVDLVEESPEPADPLAPAELPELNDGPHFFYGLQWWFFGLLAVVGFGYLAYDEWRGGRPSQRTQHASVDGQHDAGDEG</sequence>
<evidence type="ECO:0000256" key="6">
    <source>
        <dbReference type="RuleBase" id="RU363076"/>
    </source>
</evidence>
<keyword evidence="9" id="KW-1185">Reference proteome</keyword>
<keyword evidence="5 6" id="KW-0472">Membrane</keyword>
<feature type="region of interest" description="Disordered" evidence="7">
    <location>
        <begin position="243"/>
        <end position="262"/>
    </location>
</feature>
<dbReference type="GO" id="GO:0005886">
    <property type="term" value="C:plasma membrane"/>
    <property type="evidence" value="ECO:0007669"/>
    <property type="project" value="UniProtKB-SubCell"/>
</dbReference>
<comment type="caution">
    <text evidence="8">The sequence shown here is derived from an EMBL/GenBank/DDBJ whole genome shotgun (WGS) entry which is preliminary data.</text>
</comment>
<feature type="transmembrane region" description="Helical" evidence="6">
    <location>
        <begin position="12"/>
        <end position="30"/>
    </location>
</feature>
<evidence type="ECO:0000256" key="5">
    <source>
        <dbReference type="ARBA" id="ARBA00023136"/>
    </source>
</evidence>
<feature type="transmembrane region" description="Helical" evidence="6">
    <location>
        <begin position="217"/>
        <end position="235"/>
    </location>
</feature>
<dbReference type="PROSITE" id="PS50895">
    <property type="entry name" value="SURF1"/>
    <property type="match status" value="1"/>
</dbReference>
<dbReference type="InterPro" id="IPR002994">
    <property type="entry name" value="Surf1/Shy1"/>
</dbReference>
<comment type="similarity">
    <text evidence="2 6">Belongs to the SURF1 family.</text>
</comment>
<dbReference type="EMBL" id="JACYXZ010000002">
    <property type="protein sequence ID" value="MBD8869414.1"/>
    <property type="molecule type" value="Genomic_DNA"/>
</dbReference>
<evidence type="ECO:0000313" key="9">
    <source>
        <dbReference type="Proteomes" id="UP000616839"/>
    </source>
</evidence>
<dbReference type="PANTHER" id="PTHR23427">
    <property type="entry name" value="SURFEIT LOCUS PROTEIN"/>
    <property type="match status" value="1"/>
</dbReference>
<dbReference type="PANTHER" id="PTHR23427:SF2">
    <property type="entry name" value="SURFEIT LOCUS PROTEIN 1"/>
    <property type="match status" value="1"/>
</dbReference>